<feature type="transmembrane region" description="Helical" evidence="7">
    <location>
        <begin position="346"/>
        <end position="364"/>
    </location>
</feature>
<keyword evidence="3" id="KW-1003">Cell membrane</keyword>
<feature type="transmembrane region" description="Helical" evidence="7">
    <location>
        <begin position="257"/>
        <end position="280"/>
    </location>
</feature>
<dbReference type="PANTHER" id="PTHR33567">
    <property type="entry name" value="CHROMATE ION TRANSPORTER (EUROFUNG)"/>
    <property type="match status" value="1"/>
</dbReference>
<keyword evidence="9" id="KW-1185">Reference proteome</keyword>
<feature type="transmembrane region" description="Helical" evidence="7">
    <location>
        <begin position="195"/>
        <end position="213"/>
    </location>
</feature>
<evidence type="ECO:0000256" key="6">
    <source>
        <dbReference type="ARBA" id="ARBA00023136"/>
    </source>
</evidence>
<dbReference type="PIRSF" id="PIRSF004810">
    <property type="entry name" value="ChrA"/>
    <property type="match status" value="1"/>
</dbReference>
<dbReference type="PANTHER" id="PTHR33567:SF3">
    <property type="entry name" value="CHROMATE ION TRANSPORTER (EUROFUNG)"/>
    <property type="match status" value="1"/>
</dbReference>
<dbReference type="Proteomes" id="UP001356170">
    <property type="component" value="Unassembled WGS sequence"/>
</dbReference>
<accession>A0ABU7UZ05</accession>
<proteinExistence type="inferred from homology"/>
<feature type="transmembrane region" description="Helical" evidence="7">
    <location>
        <begin position="323"/>
        <end position="340"/>
    </location>
</feature>
<keyword evidence="6 7" id="KW-0472">Membrane</keyword>
<dbReference type="InterPro" id="IPR014047">
    <property type="entry name" value="Chr_Tranpt_l_chain"/>
</dbReference>
<evidence type="ECO:0000256" key="5">
    <source>
        <dbReference type="ARBA" id="ARBA00022989"/>
    </source>
</evidence>
<dbReference type="NCBIfam" id="TIGR00937">
    <property type="entry name" value="2A51"/>
    <property type="match status" value="1"/>
</dbReference>
<comment type="caution">
    <text evidence="8">The sequence shown here is derived from an EMBL/GenBank/DDBJ whole genome shotgun (WGS) entry which is preliminary data.</text>
</comment>
<comment type="similarity">
    <text evidence="2">Belongs to the chromate ion transporter (CHR) (TC 2.A.51) family.</text>
</comment>
<organism evidence="8 9">
    <name type="scientific">Aquilutibacter rugosus</name>
    <dbReference type="NCBI Taxonomy" id="3115820"/>
    <lineage>
        <taxon>Bacteria</taxon>
        <taxon>Pseudomonadati</taxon>
        <taxon>Pseudomonadota</taxon>
        <taxon>Gammaproteobacteria</taxon>
        <taxon>Lysobacterales</taxon>
        <taxon>Lysobacteraceae</taxon>
        <taxon>Aquilutibacter</taxon>
    </lineage>
</organism>
<keyword evidence="5 7" id="KW-1133">Transmembrane helix</keyword>
<feature type="transmembrane region" description="Helical" evidence="7">
    <location>
        <begin position="112"/>
        <end position="130"/>
    </location>
</feature>
<evidence type="ECO:0000256" key="7">
    <source>
        <dbReference type="SAM" id="Phobius"/>
    </source>
</evidence>
<dbReference type="EMBL" id="JAZHBO010000001">
    <property type="protein sequence ID" value="MEF2155488.1"/>
    <property type="molecule type" value="Genomic_DNA"/>
</dbReference>
<feature type="transmembrane region" description="Helical" evidence="7">
    <location>
        <begin position="78"/>
        <end position="100"/>
    </location>
</feature>
<sequence>MPTRIQLFLLFLRLGLSSFGGPIAHLGYFRRAFVERRHWLTDEEYADLVALCQFLPGPASSQVGMAIGYRFHGVPGALLAWLGFTLPSAIVMLAAGYLLIGHPHWAQSGVVQGLKIAAVAIVLQAVLSMWRSLCTTSARKVIAIAVATLMLMFPTPVAQLAVLASFALLGWLFANRRGEPETWTMEPVDHSRSDFPFLQLFVALLILLTTLGSQLQELPVQIADGFYRTGALVFGGGHVVLPLLQHVTEGWIDADRFLAGYGLAQALPGPLFALAAYLGVAAGGKLWVGVLALIAIFLPSFLLVCGALPYWQRLRRNARMRNALNVVNAAVVGLLIAAWINPVVSSGVPGAAHAVVAVLAFLLLQWRRMPPIIVVALCALVGRQFLGA</sequence>
<name>A0ABU7UZ05_9GAMM</name>
<feature type="transmembrane region" description="Helical" evidence="7">
    <location>
        <begin position="286"/>
        <end position="311"/>
    </location>
</feature>
<gene>
    <name evidence="8" type="primary">chrA</name>
    <name evidence="8" type="ORF">V3390_04480</name>
</gene>
<keyword evidence="4 7" id="KW-0812">Transmembrane</keyword>
<dbReference type="Pfam" id="PF02417">
    <property type="entry name" value="Chromate_transp"/>
    <property type="match status" value="2"/>
</dbReference>
<feature type="transmembrane region" description="Helical" evidence="7">
    <location>
        <begin position="225"/>
        <end position="245"/>
    </location>
</feature>
<evidence type="ECO:0000256" key="1">
    <source>
        <dbReference type="ARBA" id="ARBA00004651"/>
    </source>
</evidence>
<evidence type="ECO:0000256" key="3">
    <source>
        <dbReference type="ARBA" id="ARBA00022475"/>
    </source>
</evidence>
<comment type="subcellular location">
    <subcellularLocation>
        <location evidence="1">Cell membrane</location>
        <topology evidence="1">Multi-pass membrane protein</topology>
    </subcellularLocation>
</comment>
<dbReference type="RefSeq" id="WP_331703522.1">
    <property type="nucleotide sequence ID" value="NZ_JAZHBO010000001.1"/>
</dbReference>
<reference evidence="8 9" key="1">
    <citation type="submission" date="2024-01" db="EMBL/GenBank/DDBJ databases">
        <title>Novel species of the genus Luteimonas isolated from rivers.</title>
        <authorList>
            <person name="Lu H."/>
        </authorList>
    </citation>
    <scope>NUCLEOTIDE SEQUENCE [LARGE SCALE GENOMIC DNA]</scope>
    <source>
        <strain evidence="8 9">FXH3W</strain>
    </source>
</reference>
<evidence type="ECO:0000256" key="2">
    <source>
        <dbReference type="ARBA" id="ARBA00005262"/>
    </source>
</evidence>
<protein>
    <submittedName>
        <fullName evidence="8">Chromate efflux transporter</fullName>
    </submittedName>
</protein>
<feature type="transmembrane region" description="Helical" evidence="7">
    <location>
        <begin position="142"/>
        <end position="174"/>
    </location>
</feature>
<dbReference type="InterPro" id="IPR003370">
    <property type="entry name" value="Chromate_transpt"/>
</dbReference>
<evidence type="ECO:0000313" key="9">
    <source>
        <dbReference type="Proteomes" id="UP001356170"/>
    </source>
</evidence>
<evidence type="ECO:0000313" key="8">
    <source>
        <dbReference type="EMBL" id="MEF2155488.1"/>
    </source>
</evidence>
<evidence type="ECO:0000256" key="4">
    <source>
        <dbReference type="ARBA" id="ARBA00022692"/>
    </source>
</evidence>